<evidence type="ECO:0000313" key="13">
    <source>
        <dbReference type="Proteomes" id="UP000185494"/>
    </source>
</evidence>
<evidence type="ECO:0000256" key="1">
    <source>
        <dbReference type="ARBA" id="ARBA00007164"/>
    </source>
</evidence>
<dbReference type="AlphaFoldDB" id="A0A1L7AD13"/>
<dbReference type="STRING" id="257708.RGI145_05515"/>
<dbReference type="RefSeq" id="WP_237183214.1">
    <property type="nucleotide sequence ID" value="NZ_CP015583.1"/>
</dbReference>
<dbReference type="InterPro" id="IPR001967">
    <property type="entry name" value="Peptidase_S11_N"/>
</dbReference>
<dbReference type="Pfam" id="PF00768">
    <property type="entry name" value="Peptidase_S11"/>
    <property type="match status" value="1"/>
</dbReference>
<evidence type="ECO:0000256" key="6">
    <source>
        <dbReference type="ARBA" id="ARBA00023316"/>
    </source>
</evidence>
<evidence type="ECO:0000256" key="10">
    <source>
        <dbReference type="SAM" id="MobiDB-lite"/>
    </source>
</evidence>
<evidence type="ECO:0000256" key="9">
    <source>
        <dbReference type="RuleBase" id="RU004016"/>
    </source>
</evidence>
<dbReference type="GO" id="GO:0008360">
    <property type="term" value="P:regulation of cell shape"/>
    <property type="evidence" value="ECO:0007669"/>
    <property type="project" value="UniProtKB-KW"/>
</dbReference>
<dbReference type="eggNOG" id="COG1686">
    <property type="taxonomic scope" value="Bacteria"/>
</dbReference>
<dbReference type="InterPro" id="IPR012338">
    <property type="entry name" value="Beta-lactam/transpept-like"/>
</dbReference>
<feature type="compositionally biased region" description="Low complexity" evidence="10">
    <location>
        <begin position="371"/>
        <end position="399"/>
    </location>
</feature>
<dbReference type="InterPro" id="IPR018044">
    <property type="entry name" value="Peptidase_S11"/>
</dbReference>
<comment type="similarity">
    <text evidence="1 9">Belongs to the peptidase S11 family.</text>
</comment>
<dbReference type="PANTHER" id="PTHR21581:SF6">
    <property type="entry name" value="TRAFFICKING PROTEIN PARTICLE COMPLEX SUBUNIT 12"/>
    <property type="match status" value="1"/>
</dbReference>
<dbReference type="GO" id="GO:0009252">
    <property type="term" value="P:peptidoglycan biosynthetic process"/>
    <property type="evidence" value="ECO:0007669"/>
    <property type="project" value="UniProtKB-KW"/>
</dbReference>
<dbReference type="PANTHER" id="PTHR21581">
    <property type="entry name" value="D-ALANYL-D-ALANINE CARBOXYPEPTIDASE"/>
    <property type="match status" value="1"/>
</dbReference>
<dbReference type="KEGG" id="rgi:RGI145_05515"/>
<evidence type="ECO:0000256" key="2">
    <source>
        <dbReference type="ARBA" id="ARBA00022729"/>
    </source>
</evidence>
<dbReference type="GO" id="GO:0009002">
    <property type="term" value="F:serine-type D-Ala-D-Ala carboxypeptidase activity"/>
    <property type="evidence" value="ECO:0007669"/>
    <property type="project" value="InterPro"/>
</dbReference>
<evidence type="ECO:0000259" key="11">
    <source>
        <dbReference type="Pfam" id="PF00768"/>
    </source>
</evidence>
<sequence>MAFALVSGWGATVLGIAPAAAQIGSDRYASIVIDARSGQALSAANADEPRYPASLTKMMTLYLLFEALRDGRMTLDSRMVMSSEAASQAPSKLGIPPGSSISVEQAILALVTLSANDVAWMIGETLGGSNDRFAQMMTQKARQIGMTNTVFRNANGLPDFQQITTARDMATLGRRLYIDFPNRYHYFSTPEFRYGGRRVRSHNRMIGTYDGVDGIKTGFISASGFNIVTSAQRQGQRLMVAVFGGSTWVERDRHAAALLDDGFAKMGVEPSAPSSLLMASAGAGAARAAGGLITGRAHAATVSAGGGTRVARLAAARQARLAAAELARRDPPAKLVRTAAQIRPLRPITRNAKVLEQGDGGAFIRTAKPQAARGRAATPVAVRAPAKPAPAPARAAHAGTKQREARR</sequence>
<evidence type="ECO:0000256" key="8">
    <source>
        <dbReference type="PIRSR" id="PIRSR618044-2"/>
    </source>
</evidence>
<accession>A0A1L7AD13</accession>
<dbReference type="Proteomes" id="UP000185494">
    <property type="component" value="Chromosome 1"/>
</dbReference>
<dbReference type="GO" id="GO:0071555">
    <property type="term" value="P:cell wall organization"/>
    <property type="evidence" value="ECO:0007669"/>
    <property type="project" value="UniProtKB-KW"/>
</dbReference>
<name>A0A1L7AD13_9PROT</name>
<evidence type="ECO:0000256" key="3">
    <source>
        <dbReference type="ARBA" id="ARBA00022801"/>
    </source>
</evidence>
<keyword evidence="5" id="KW-0573">Peptidoglycan synthesis</keyword>
<feature type="active site" description="Proton acceptor" evidence="7">
    <location>
        <position position="57"/>
    </location>
</feature>
<evidence type="ECO:0000256" key="4">
    <source>
        <dbReference type="ARBA" id="ARBA00022960"/>
    </source>
</evidence>
<evidence type="ECO:0000313" key="12">
    <source>
        <dbReference type="EMBL" id="APT56643.1"/>
    </source>
</evidence>
<feature type="active site" description="Acyl-ester intermediate" evidence="7">
    <location>
        <position position="54"/>
    </location>
</feature>
<feature type="binding site" evidence="8">
    <location>
        <position position="216"/>
    </location>
    <ligand>
        <name>substrate</name>
    </ligand>
</feature>
<feature type="domain" description="Peptidase S11 D-alanyl-D-alanine carboxypeptidase A N-terminal" evidence="11">
    <location>
        <begin position="29"/>
        <end position="246"/>
    </location>
</feature>
<proteinExistence type="inferred from homology"/>
<dbReference type="PRINTS" id="PR00725">
    <property type="entry name" value="DADACBPTASE1"/>
</dbReference>
<organism evidence="12 13">
    <name type="scientific">Roseomonas gilardii</name>
    <dbReference type="NCBI Taxonomy" id="257708"/>
    <lineage>
        <taxon>Bacteria</taxon>
        <taxon>Pseudomonadati</taxon>
        <taxon>Pseudomonadota</taxon>
        <taxon>Alphaproteobacteria</taxon>
        <taxon>Acetobacterales</taxon>
        <taxon>Roseomonadaceae</taxon>
        <taxon>Roseomonas</taxon>
    </lineage>
</organism>
<dbReference type="SUPFAM" id="SSF56601">
    <property type="entry name" value="beta-lactamase/transpeptidase-like"/>
    <property type="match status" value="1"/>
</dbReference>
<protein>
    <recommendedName>
        <fullName evidence="11">Peptidase S11 D-alanyl-D-alanine carboxypeptidase A N-terminal domain-containing protein</fullName>
    </recommendedName>
</protein>
<evidence type="ECO:0000256" key="7">
    <source>
        <dbReference type="PIRSR" id="PIRSR618044-1"/>
    </source>
</evidence>
<keyword evidence="2" id="KW-0732">Signal</keyword>
<gene>
    <name evidence="12" type="ORF">RGI145_05515</name>
</gene>
<dbReference type="EMBL" id="CP015583">
    <property type="protein sequence ID" value="APT56643.1"/>
    <property type="molecule type" value="Genomic_DNA"/>
</dbReference>
<feature type="region of interest" description="Disordered" evidence="10">
    <location>
        <begin position="369"/>
        <end position="407"/>
    </location>
</feature>
<reference evidence="12 13" key="1">
    <citation type="submission" date="2016-05" db="EMBL/GenBank/DDBJ databases">
        <title>Complete Genome and Methylome Analysis of Psychrotrophic Bacterial Isolates from Antarctic Lake Untersee.</title>
        <authorList>
            <person name="Fomenkov A."/>
            <person name="Akimov V.N."/>
            <person name="Vasilyeva L.V."/>
            <person name="Andersen D."/>
            <person name="Vincze T."/>
            <person name="Roberts R.J."/>
        </authorList>
    </citation>
    <scope>NUCLEOTIDE SEQUENCE [LARGE SCALE GENOMIC DNA]</scope>
    <source>
        <strain evidence="12 13">U14-5</strain>
    </source>
</reference>
<evidence type="ECO:0000256" key="5">
    <source>
        <dbReference type="ARBA" id="ARBA00022984"/>
    </source>
</evidence>
<dbReference type="Gene3D" id="3.40.710.10">
    <property type="entry name" value="DD-peptidase/beta-lactamase superfamily"/>
    <property type="match status" value="1"/>
</dbReference>
<keyword evidence="4" id="KW-0133">Cell shape</keyword>
<dbReference type="GO" id="GO:0006508">
    <property type="term" value="P:proteolysis"/>
    <property type="evidence" value="ECO:0007669"/>
    <property type="project" value="InterPro"/>
</dbReference>
<feature type="active site" evidence="7">
    <location>
        <position position="114"/>
    </location>
</feature>
<keyword evidence="3" id="KW-0378">Hydrolase</keyword>
<keyword evidence="6" id="KW-0961">Cell wall biogenesis/degradation</keyword>